<reference evidence="1" key="1">
    <citation type="journal article" date="2018" name="Genome Biol. Evol.">
        <title>Genomics and development of Lentinus tigrinus, a white-rot wood-decaying mushroom with dimorphic fruiting bodies.</title>
        <authorList>
            <person name="Wu B."/>
            <person name="Xu Z."/>
            <person name="Knudson A."/>
            <person name="Carlson A."/>
            <person name="Chen N."/>
            <person name="Kovaka S."/>
            <person name="LaButti K."/>
            <person name="Lipzen A."/>
            <person name="Pennachio C."/>
            <person name="Riley R."/>
            <person name="Schakwitz W."/>
            <person name="Umezawa K."/>
            <person name="Ohm R.A."/>
            <person name="Grigoriev I.V."/>
            <person name="Nagy L.G."/>
            <person name="Gibbons J."/>
            <person name="Hibbett D."/>
        </authorList>
    </citation>
    <scope>NUCLEOTIDE SEQUENCE [LARGE SCALE GENOMIC DNA]</scope>
    <source>
        <strain evidence="1">ALCF2SS1-6</strain>
    </source>
</reference>
<evidence type="ECO:0000313" key="1">
    <source>
        <dbReference type="EMBL" id="RPD60415.1"/>
    </source>
</evidence>
<evidence type="ECO:0000313" key="2">
    <source>
        <dbReference type="Proteomes" id="UP000313359"/>
    </source>
</evidence>
<accession>A0A5C2S986</accession>
<keyword evidence="2" id="KW-1185">Reference proteome</keyword>
<name>A0A5C2S986_9APHY</name>
<proteinExistence type="predicted"/>
<sequence length="238" mass="26785">MRTRALQAVIHLKSARYCLHGGCLRYHVCLVRRFDVGSEPRCPAFLAAFSLPCISLDHHPSPLPWCLRRRSKLAIMNTCSRSITLAKSSTSSTEGYSCRSSSVRVQACSHVHVYMLPVPITTPSFARNGRFRLCFHISTIPRLIHRRKALPKPRLHFRFESPSLRARRYSVSDVSGHSYYSLSSLRRPASRKVLMTSIMSLAISTTHLSRTLPEASALRFPFGVGLGTRSAIYEAEAR</sequence>
<gene>
    <name evidence="1" type="ORF">L227DRAFT_101606</name>
</gene>
<dbReference type="EMBL" id="ML122266">
    <property type="protein sequence ID" value="RPD60415.1"/>
    <property type="molecule type" value="Genomic_DNA"/>
</dbReference>
<organism evidence="1 2">
    <name type="scientific">Lentinus tigrinus ALCF2SS1-6</name>
    <dbReference type="NCBI Taxonomy" id="1328759"/>
    <lineage>
        <taxon>Eukaryota</taxon>
        <taxon>Fungi</taxon>
        <taxon>Dikarya</taxon>
        <taxon>Basidiomycota</taxon>
        <taxon>Agaricomycotina</taxon>
        <taxon>Agaricomycetes</taxon>
        <taxon>Polyporales</taxon>
        <taxon>Polyporaceae</taxon>
        <taxon>Lentinus</taxon>
    </lineage>
</organism>
<dbReference type="Proteomes" id="UP000313359">
    <property type="component" value="Unassembled WGS sequence"/>
</dbReference>
<dbReference type="AlphaFoldDB" id="A0A5C2S986"/>
<protein>
    <submittedName>
        <fullName evidence="1">Uncharacterized protein</fullName>
    </submittedName>
</protein>